<dbReference type="Proteomes" id="UP000887577">
    <property type="component" value="Unplaced"/>
</dbReference>
<protein>
    <submittedName>
        <fullName evidence="5">C2 DOCK-type domain-containing protein</fullName>
    </submittedName>
</protein>
<keyword evidence="4" id="KW-1185">Reference proteome</keyword>
<proteinExistence type="inferred from homology"/>
<evidence type="ECO:0000256" key="2">
    <source>
        <dbReference type="SAM" id="MobiDB-lite"/>
    </source>
</evidence>
<dbReference type="PROSITE" id="PS51650">
    <property type="entry name" value="C2_DOCK"/>
    <property type="match status" value="1"/>
</dbReference>
<dbReference type="InterPro" id="IPR037808">
    <property type="entry name" value="C2_Dock-C"/>
</dbReference>
<dbReference type="PANTHER" id="PTHR23317:SF76">
    <property type="entry name" value="LD20667P"/>
    <property type="match status" value="1"/>
</dbReference>
<dbReference type="GO" id="GO:0005085">
    <property type="term" value="F:guanyl-nucleotide exchange factor activity"/>
    <property type="evidence" value="ECO:0007669"/>
    <property type="project" value="InterPro"/>
</dbReference>
<reference evidence="5" key="1">
    <citation type="submission" date="2022-11" db="UniProtKB">
        <authorList>
            <consortium name="WormBaseParasite"/>
        </authorList>
    </citation>
    <scope>IDENTIFICATION</scope>
</reference>
<dbReference type="InterPro" id="IPR035892">
    <property type="entry name" value="C2_domain_sf"/>
</dbReference>
<dbReference type="GO" id="GO:0007264">
    <property type="term" value="P:small GTPase-mediated signal transduction"/>
    <property type="evidence" value="ECO:0007669"/>
    <property type="project" value="InterPro"/>
</dbReference>
<evidence type="ECO:0000313" key="5">
    <source>
        <dbReference type="WBParaSite" id="PSU_v2.g5590.t1"/>
    </source>
</evidence>
<sequence length="944" mass="105621">MTEGTRSFNAKRSRLTAAEVRRKVLEGSYIAGSQPESFDPNAMSSSTIQRIILTDIANPVDVEEALSSRVIARTEIKAVSSSPQRIRDLTEKDVDIVVIPRNKCIQNPAIIEALSSDSVETKVKDFICSFETDFTVVERRYQTFSSAESYSRMSQQRKQIAEINPKQIFENDIPEIEAAARIPLRSVSQVGDHPPHGGNNNNNRESTISIESNGSSGSKDDSQSQQLHSSTYDPIVPNVTLKLSRTQIDETNEKKRFTNRSNYLINLLPLESEAELNVEASFEPLFASAALYDINEKKKLSENFYFDLNSEDLLSLVRGHLGLEEEASKCRQAMFSVTDIRPGLFLVFKLEKILQSCDIGEAIEPYTKEEKNKEKLLQNAKDYCTRLGNYRMPFGWAVLDLNAVLLNASNLLMSDMGDSTNRIDEELESIGGGSSYHETESIISADRISTMTSETLQHTASSATITSQILDTPTKKRSFFTSSAAATATTPSIQHHQQQQPTIAENNLMMQQRISKIESLQPLIVNVNSFYKQDSDRLTDDELIKILIEARKSNSKLGRLKAIPIELKLELSLMKLDEIPAKLSAELIPMQPFVREISDPLTKDILPFAKAKDFTVNTFYRNLLYIHPKHVNFSARPGNARNICIRMQLMDSHSKPLKVVFGKSSTSNFSDKSYTSVLYHNKSPQFGDETKFQLPVDLNDGHHILFTFLHISCKPGKLSETLETPIGYTWHPLYRNGQLQTGEFALPISLEPLPSSICYLSPFVNVPSIKWLDSHKPLFQVSITAVSTIHPQDEFLATFFTTFQALKSDSKKPNIPIPTEARMIDVVKGVIKAPPQPLANFLYAILDRILTLIGCEPFTAALTQACFETLCHLVKVCTMLLDNSVDNLGRSQILTTYLNFYKITTSDCLKAGQDETRKGSFAAPLAGFEDIIISSPRNSARDSC</sequence>
<feature type="domain" description="C2 DOCK-type" evidence="3">
    <location>
        <begin position="621"/>
        <end position="786"/>
    </location>
</feature>
<dbReference type="InterPro" id="IPR027007">
    <property type="entry name" value="C2_DOCK-type_domain"/>
</dbReference>
<dbReference type="InterPro" id="IPR021816">
    <property type="entry name" value="DOCK_C/D_N"/>
</dbReference>
<evidence type="ECO:0000313" key="4">
    <source>
        <dbReference type="Proteomes" id="UP000887577"/>
    </source>
</evidence>
<dbReference type="PANTHER" id="PTHR23317">
    <property type="entry name" value="DEDICATOR OF CYTOKINESIS DOCK"/>
    <property type="match status" value="1"/>
</dbReference>
<dbReference type="CDD" id="cd08696">
    <property type="entry name" value="C2_Dock-C"/>
    <property type="match status" value="1"/>
</dbReference>
<dbReference type="WBParaSite" id="PSU_v2.g5590.t1">
    <property type="protein sequence ID" value="PSU_v2.g5590.t1"/>
    <property type="gene ID" value="PSU_v2.g5590"/>
</dbReference>
<organism evidence="4 5">
    <name type="scientific">Panagrolaimus superbus</name>
    <dbReference type="NCBI Taxonomy" id="310955"/>
    <lineage>
        <taxon>Eukaryota</taxon>
        <taxon>Metazoa</taxon>
        <taxon>Ecdysozoa</taxon>
        <taxon>Nematoda</taxon>
        <taxon>Chromadorea</taxon>
        <taxon>Rhabditida</taxon>
        <taxon>Tylenchina</taxon>
        <taxon>Panagrolaimomorpha</taxon>
        <taxon>Panagrolaimoidea</taxon>
        <taxon>Panagrolaimidae</taxon>
        <taxon>Panagrolaimus</taxon>
    </lineage>
</organism>
<name>A0A914Z118_9BILA</name>
<feature type="region of interest" description="Disordered" evidence="2">
    <location>
        <begin position="188"/>
        <end position="231"/>
    </location>
</feature>
<comment type="similarity">
    <text evidence="1">Belongs to the DOCK family.</text>
</comment>
<dbReference type="Pfam" id="PF14429">
    <property type="entry name" value="DOCK-C2"/>
    <property type="match status" value="1"/>
</dbReference>
<evidence type="ECO:0000259" key="3">
    <source>
        <dbReference type="PROSITE" id="PS51650"/>
    </source>
</evidence>
<dbReference type="InterPro" id="IPR026791">
    <property type="entry name" value="DOCK"/>
</dbReference>
<accession>A0A914Z118</accession>
<evidence type="ECO:0000256" key="1">
    <source>
        <dbReference type="PROSITE-ProRule" id="PRU00983"/>
    </source>
</evidence>
<dbReference type="Pfam" id="PF11878">
    <property type="entry name" value="DOCK_C-D_N"/>
    <property type="match status" value="1"/>
</dbReference>
<dbReference type="AlphaFoldDB" id="A0A914Z118"/>
<dbReference type="Gene3D" id="2.60.40.150">
    <property type="entry name" value="C2 domain"/>
    <property type="match status" value="1"/>
</dbReference>